<keyword evidence="4" id="KW-1185">Reference proteome</keyword>
<dbReference type="PANTHER" id="PTHR11927:SF9">
    <property type="entry name" value="L-FUCOSYLTRANSFERASE"/>
    <property type="match status" value="1"/>
</dbReference>
<evidence type="ECO:0000256" key="1">
    <source>
        <dbReference type="ARBA" id="ARBA00022676"/>
    </source>
</evidence>
<name>A0ABS5J124_9BACT</name>
<accession>A0ABS5J124</accession>
<sequence>MIVVKIKEGLGNQMFQFAFAIKYILAKKHVKLDTSFYVQYQSRNGFELSRIFQHIDIAIAGRRDFFFFLKKAKRENGRSHYVLRENRLIYQESKETEFTYNQYLSLLDNVFFNGYWQNINYFSEWRTEVAYYFRFPPIPDSEQENKEIAHAISSSNAVSIHIRRGDYLASTFHRNLGIDYYLQAISVIKAQVENPQFFVFSDDPEWAEKEIKEENMVFVNNNVGSYSYRDMQLMSLCKHNIIANSTFSWWGAWLNNNEKKIVVSPQTWFNAPIPMDVLLLKEWIKI</sequence>
<organism evidence="3 4">
    <name type="scientific">Chitinophaga hostae</name>
    <dbReference type="NCBI Taxonomy" id="2831022"/>
    <lineage>
        <taxon>Bacteria</taxon>
        <taxon>Pseudomonadati</taxon>
        <taxon>Bacteroidota</taxon>
        <taxon>Chitinophagia</taxon>
        <taxon>Chitinophagales</taxon>
        <taxon>Chitinophagaceae</taxon>
        <taxon>Chitinophaga</taxon>
    </lineage>
</organism>
<dbReference type="Proteomes" id="UP000676386">
    <property type="component" value="Unassembled WGS sequence"/>
</dbReference>
<dbReference type="Gene3D" id="3.40.50.11350">
    <property type="match status" value="1"/>
</dbReference>
<proteinExistence type="predicted"/>
<evidence type="ECO:0000313" key="3">
    <source>
        <dbReference type="EMBL" id="MBS0028137.1"/>
    </source>
</evidence>
<dbReference type="InterPro" id="IPR002516">
    <property type="entry name" value="Glyco_trans_11"/>
</dbReference>
<dbReference type="EMBL" id="JAGTXB010000005">
    <property type="protein sequence ID" value="MBS0028137.1"/>
    <property type="molecule type" value="Genomic_DNA"/>
</dbReference>
<evidence type="ECO:0000256" key="2">
    <source>
        <dbReference type="ARBA" id="ARBA00022679"/>
    </source>
</evidence>
<dbReference type="PANTHER" id="PTHR11927">
    <property type="entry name" value="GALACTOSIDE 2-L-FUCOSYLTRANSFERASE"/>
    <property type="match status" value="1"/>
</dbReference>
<reference evidence="3 4" key="1">
    <citation type="submission" date="2021-04" db="EMBL/GenBank/DDBJ databases">
        <title>Chitinophaga sp. nov., isolated from the rhizosphere soil.</title>
        <authorList>
            <person name="He S."/>
        </authorList>
    </citation>
    <scope>NUCLEOTIDE SEQUENCE [LARGE SCALE GENOMIC DNA]</scope>
    <source>
        <strain evidence="3 4">2R12</strain>
    </source>
</reference>
<gene>
    <name evidence="3" type="ORF">KE626_12540</name>
</gene>
<keyword evidence="1" id="KW-0328">Glycosyltransferase</keyword>
<dbReference type="RefSeq" id="WP_211973248.1">
    <property type="nucleotide sequence ID" value="NZ_CBFHAM010000003.1"/>
</dbReference>
<evidence type="ECO:0000313" key="4">
    <source>
        <dbReference type="Proteomes" id="UP000676386"/>
    </source>
</evidence>
<protein>
    <submittedName>
        <fullName evidence="3">Alpha-1,2-fucosyltransferase</fullName>
    </submittedName>
</protein>
<dbReference type="Pfam" id="PF01531">
    <property type="entry name" value="Glyco_transf_11"/>
    <property type="match status" value="1"/>
</dbReference>
<keyword evidence="2" id="KW-0808">Transferase</keyword>
<dbReference type="CDD" id="cd11301">
    <property type="entry name" value="Fut1_Fut2_like"/>
    <property type="match status" value="1"/>
</dbReference>
<comment type="caution">
    <text evidence="3">The sequence shown here is derived from an EMBL/GenBank/DDBJ whole genome shotgun (WGS) entry which is preliminary data.</text>
</comment>